<comment type="caution">
    <text evidence="1">The sequence shown here is derived from an EMBL/GenBank/DDBJ whole genome shotgun (WGS) entry which is preliminary data.</text>
</comment>
<organism evidence="1 2">
    <name type="scientific">Rhizopus oryzae</name>
    <name type="common">Mucormycosis agent</name>
    <name type="synonym">Rhizopus arrhizus var. delemar</name>
    <dbReference type="NCBI Taxonomy" id="64495"/>
    <lineage>
        <taxon>Eukaryota</taxon>
        <taxon>Fungi</taxon>
        <taxon>Fungi incertae sedis</taxon>
        <taxon>Mucoromycota</taxon>
        <taxon>Mucoromycotina</taxon>
        <taxon>Mucoromycetes</taxon>
        <taxon>Mucorales</taxon>
        <taxon>Mucorineae</taxon>
        <taxon>Rhizopodaceae</taxon>
        <taxon>Rhizopus</taxon>
    </lineage>
</organism>
<accession>A0A9P7BW71</accession>
<reference evidence="1" key="1">
    <citation type="journal article" date="2020" name="Microb. Genom.">
        <title>Genetic diversity of clinical and environmental Mucorales isolates obtained from an investigation of mucormycosis cases among solid organ transplant recipients.</title>
        <authorList>
            <person name="Nguyen M.H."/>
            <person name="Kaul D."/>
            <person name="Muto C."/>
            <person name="Cheng S.J."/>
            <person name="Richter R.A."/>
            <person name="Bruno V.M."/>
            <person name="Liu G."/>
            <person name="Beyhan S."/>
            <person name="Sundermann A.J."/>
            <person name="Mounaud S."/>
            <person name="Pasculle A.W."/>
            <person name="Nierman W.C."/>
            <person name="Driscoll E."/>
            <person name="Cumbie R."/>
            <person name="Clancy C.J."/>
            <person name="Dupont C.L."/>
        </authorList>
    </citation>
    <scope>NUCLEOTIDE SEQUENCE</scope>
    <source>
        <strain evidence="1">GL11</strain>
    </source>
</reference>
<evidence type="ECO:0000313" key="2">
    <source>
        <dbReference type="Proteomes" id="UP000716291"/>
    </source>
</evidence>
<dbReference type="Proteomes" id="UP000716291">
    <property type="component" value="Unassembled WGS sequence"/>
</dbReference>
<dbReference type="AlphaFoldDB" id="A0A9P7BW71"/>
<gene>
    <name evidence="1" type="ORF">G6F64_001595</name>
</gene>
<keyword evidence="2" id="KW-1185">Reference proteome</keyword>
<sequence>MDEEEEADSEEETEPVVDQLYKLYFKKFNKQEFDDEENTFLKQMVKKKSCIKDKVLGLASKLLLKKNTDVQDDMMLKLSLSSIVNIIQPDSYDILKKVFTKKEMEAIEKINLDLYVGLSEEDEKLLKKVVESGGAEGNTDNMMDEILTEQLRLSKLRLYHSDTYKIENVDNYSEADSEMTAYRLCAKILDCLFSGTGLRLLDGEPGCIAIKEEIISMTRRPWPLPVVQEGYQIPLIRKPTPWKLRQIKLNQTEQSAVDKAVEKFLQAVERLPTYEEMTKNISPMPITFNQLMGLTNHEDGQYFRLLLTIAARMEKHVPCYTLGVYTLSEALQIMKSGLKEEIRKQQLLIVNKRKAELN</sequence>
<dbReference type="EMBL" id="JAANQT010000126">
    <property type="protein sequence ID" value="KAG1314282.1"/>
    <property type="molecule type" value="Genomic_DNA"/>
</dbReference>
<protein>
    <submittedName>
        <fullName evidence="1">Uncharacterized protein</fullName>
    </submittedName>
</protein>
<name>A0A9P7BW71_RHIOR</name>
<evidence type="ECO:0000313" key="1">
    <source>
        <dbReference type="EMBL" id="KAG1314282.1"/>
    </source>
</evidence>
<proteinExistence type="predicted"/>